<sequence>MFTVSNEPEFITLQENLNAARLWEEIEANGSRAANSELLQHFHKEILKKLKSGRGRHGVEKEEAIVYWNGVADKLQKHEACARSLLDRMVDQISQTEGASAAILPSGSAALHPFNGQDEYVAMPVNYSYKLDGIRSRRYAESYSVQHLGTAWQSVALCDTLDFDIENCCFTLLVQLLDRMEPQHPAWPKIRETLQTCAEKRTEIIQTKLKLDKTAGKLLLQKVFNGGGTPSHLEKNEFLHDLQRASLFCRWVAATALKDLAWASVLQAKERPDLYFWNIAEDVVMEAWLAKAATLGSQHTSLHFDGIRLDRQVAQPSVDEFCESCAKTIRAKTGFSVQIRVKEHYNFKTLLGKLDSKETVACPEILLKHGNCILASLHHLGFAEQAGSMASTVIGPAHVFFARRGCRTYEQVKDSAGLRLFPRLPRRELKPGEKILLHLASGGKPHCVAAEVTADGVVQITDGAERVAASLADMWRMCSEATDRKYIIYFYVDKRPEKLATDAEDSQYDLLLQTQAAAGEDDDEDLFVQDVDAPDDFVNEDDVDQNEEEDEDSESITREVFDGEAEFSLPLVFAFHARMMMRFAGEACSLLPRHSLHWWPLIEDVFTSTKTAEVRVTLLDEMILREEFQVVSMDATLRCCLPLMGQAHPRARREVKEQAVFVGDDALTRVLTCRGRTNAVLLLQAVPSDDTAAMVRCMAETLPPQALAQVQYLSVDNPSTKLVRQAQGIFPNLQVVALDPTHLAMTCEYASSRKRTAATKCLRVILRKLTARGTCCASTWGPAFDGSTVTPLSHEEERARAQIEDKSMSRAHAERILNNLDPEKPFVLRLEWIQALAALASVHRSEMEKTAPGPNRKIYEMLHSAAAASRVGWYFNNLIMRHSLPTSRLSLLPIGTTSNEALHHEINTWFRETQKMYQGTLSLKLIIMHLGKVLARNSAWYRPTTRQMPEAELLARISGRQLWSDSEWAAWCSSLDAGCKAQLPIHEKRKQQQGLVKQKSFKRPAAAAAAAASEDTSLHRKRTPNTLYS</sequence>
<evidence type="ECO:0000313" key="3">
    <source>
        <dbReference type="Proteomes" id="UP000649617"/>
    </source>
</evidence>
<name>A0A812Q8R1_SYMPI</name>
<dbReference type="EMBL" id="CAJNIZ010014337">
    <property type="protein sequence ID" value="CAE7360511.1"/>
    <property type="molecule type" value="Genomic_DNA"/>
</dbReference>
<comment type="caution">
    <text evidence="2">The sequence shown here is derived from an EMBL/GenBank/DDBJ whole genome shotgun (WGS) entry which is preliminary data.</text>
</comment>
<dbReference type="OrthoDB" id="442642at2759"/>
<evidence type="ECO:0000256" key="1">
    <source>
        <dbReference type="SAM" id="MobiDB-lite"/>
    </source>
</evidence>
<dbReference type="AlphaFoldDB" id="A0A812Q8R1"/>
<protein>
    <submittedName>
        <fullName evidence="2">Uncharacterized protein</fullName>
    </submittedName>
</protein>
<feature type="region of interest" description="Disordered" evidence="1">
    <location>
        <begin position="990"/>
        <end position="1029"/>
    </location>
</feature>
<reference evidence="2" key="1">
    <citation type="submission" date="2021-02" db="EMBL/GenBank/DDBJ databases">
        <authorList>
            <person name="Dougan E. K."/>
            <person name="Rhodes N."/>
            <person name="Thang M."/>
            <person name="Chan C."/>
        </authorList>
    </citation>
    <scope>NUCLEOTIDE SEQUENCE</scope>
</reference>
<evidence type="ECO:0000313" key="2">
    <source>
        <dbReference type="EMBL" id="CAE7360511.1"/>
    </source>
</evidence>
<feature type="compositionally biased region" description="Acidic residues" evidence="1">
    <location>
        <begin position="537"/>
        <end position="554"/>
    </location>
</feature>
<dbReference type="Proteomes" id="UP000649617">
    <property type="component" value="Unassembled WGS sequence"/>
</dbReference>
<feature type="region of interest" description="Disordered" evidence="1">
    <location>
        <begin position="537"/>
        <end position="556"/>
    </location>
</feature>
<keyword evidence="3" id="KW-1185">Reference proteome</keyword>
<gene>
    <name evidence="2" type="ORF">SPIL2461_LOCUS8624</name>
</gene>
<organism evidence="2 3">
    <name type="scientific">Symbiodinium pilosum</name>
    <name type="common">Dinoflagellate</name>
    <dbReference type="NCBI Taxonomy" id="2952"/>
    <lineage>
        <taxon>Eukaryota</taxon>
        <taxon>Sar</taxon>
        <taxon>Alveolata</taxon>
        <taxon>Dinophyceae</taxon>
        <taxon>Suessiales</taxon>
        <taxon>Symbiodiniaceae</taxon>
        <taxon>Symbiodinium</taxon>
    </lineage>
</organism>
<proteinExistence type="predicted"/>
<accession>A0A812Q8R1</accession>